<dbReference type="GO" id="GO:0000976">
    <property type="term" value="F:transcription cis-regulatory region binding"/>
    <property type="evidence" value="ECO:0007669"/>
    <property type="project" value="TreeGrafter"/>
</dbReference>
<dbReference type="Gene3D" id="3.40.190.10">
    <property type="entry name" value="Periplasmic binding protein-like II"/>
    <property type="match status" value="2"/>
</dbReference>
<evidence type="ECO:0000259" key="5">
    <source>
        <dbReference type="PROSITE" id="PS50931"/>
    </source>
</evidence>
<dbReference type="RefSeq" id="WP_065136838.1">
    <property type="nucleotide sequence ID" value="NZ_MAEM01000507.1"/>
</dbReference>
<organism evidence="6 7">
    <name type="scientific">Mycobacterium gordonae</name>
    <dbReference type="NCBI Taxonomy" id="1778"/>
    <lineage>
        <taxon>Bacteria</taxon>
        <taxon>Bacillati</taxon>
        <taxon>Actinomycetota</taxon>
        <taxon>Actinomycetes</taxon>
        <taxon>Mycobacteriales</taxon>
        <taxon>Mycobacteriaceae</taxon>
        <taxon>Mycobacterium</taxon>
    </lineage>
</organism>
<evidence type="ECO:0000256" key="3">
    <source>
        <dbReference type="ARBA" id="ARBA00023125"/>
    </source>
</evidence>
<accession>A0A1A6B8M9</accession>
<proteinExistence type="inferred from homology"/>
<dbReference type="PANTHER" id="PTHR30126:SF40">
    <property type="entry name" value="HTH-TYPE TRANSCRIPTIONAL REGULATOR GLTR"/>
    <property type="match status" value="1"/>
</dbReference>
<dbReference type="PANTHER" id="PTHR30126">
    <property type="entry name" value="HTH-TYPE TRANSCRIPTIONAL REGULATOR"/>
    <property type="match status" value="1"/>
</dbReference>
<evidence type="ECO:0000256" key="1">
    <source>
        <dbReference type="ARBA" id="ARBA00009437"/>
    </source>
</evidence>
<dbReference type="InterPro" id="IPR036390">
    <property type="entry name" value="WH_DNA-bd_sf"/>
</dbReference>
<dbReference type="AlphaFoldDB" id="A0A1A6B8M9"/>
<dbReference type="OrthoDB" id="9789529at2"/>
<keyword evidence="3" id="KW-0238">DNA-binding</keyword>
<dbReference type="InterPro" id="IPR000847">
    <property type="entry name" value="LysR_HTH_N"/>
</dbReference>
<dbReference type="Gene3D" id="1.10.10.10">
    <property type="entry name" value="Winged helix-like DNA-binding domain superfamily/Winged helix DNA-binding domain"/>
    <property type="match status" value="1"/>
</dbReference>
<keyword evidence="2" id="KW-0805">Transcription regulation</keyword>
<dbReference type="EMBL" id="MAEM01000507">
    <property type="protein sequence ID" value="OBR98689.1"/>
    <property type="molecule type" value="Genomic_DNA"/>
</dbReference>
<dbReference type="InterPro" id="IPR005119">
    <property type="entry name" value="LysR_subst-bd"/>
</dbReference>
<evidence type="ECO:0000256" key="2">
    <source>
        <dbReference type="ARBA" id="ARBA00023015"/>
    </source>
</evidence>
<sequence>MTTNARLRALVELADAGSVRGAAERLVVTESSISSAIRALSNDIGIVLVDRHGRGVRLTPAGLRYVEYARRILGLHDEAVLAARGEADPENGSIRLAAVTSAGELLIPAALASFRAEHPGVVLHLEVAARNAVWPMLSRHEVDLVVAGRPPDDLRGDVRVRAVSPNTLVMVGPPAAARNFVPANATWLFREPGSGTRSTMTALLTELAVTPPQLVLGSHGAVVSAAVAGLGITLVSRQAVHRELRAGTLVELPVTGTPLKRPWHVVSQATPTMSTELLIAHLLSRPELGWRDVTGVRSQAS</sequence>
<evidence type="ECO:0000256" key="4">
    <source>
        <dbReference type="ARBA" id="ARBA00023163"/>
    </source>
</evidence>
<name>A0A1A6B8M9_MYCGO</name>
<dbReference type="Pfam" id="PF03466">
    <property type="entry name" value="LysR_substrate"/>
    <property type="match status" value="1"/>
</dbReference>
<dbReference type="PROSITE" id="PS50931">
    <property type="entry name" value="HTH_LYSR"/>
    <property type="match status" value="1"/>
</dbReference>
<dbReference type="SUPFAM" id="SSF53850">
    <property type="entry name" value="Periplasmic binding protein-like II"/>
    <property type="match status" value="1"/>
</dbReference>
<protein>
    <submittedName>
        <fullName evidence="6">LysR family transcriptional regulator</fullName>
    </submittedName>
</protein>
<reference evidence="6 7" key="1">
    <citation type="submission" date="2016-06" db="EMBL/GenBank/DDBJ databases">
        <authorList>
            <person name="Kjaerup R.B."/>
            <person name="Dalgaard T.S."/>
            <person name="Juul-Madsen H.R."/>
        </authorList>
    </citation>
    <scope>NUCLEOTIDE SEQUENCE [LARGE SCALE GENOMIC DNA]</scope>
    <source>
        <strain evidence="6 7">1245752.6</strain>
    </source>
</reference>
<dbReference type="SUPFAM" id="SSF46785">
    <property type="entry name" value="Winged helix' DNA-binding domain"/>
    <property type="match status" value="1"/>
</dbReference>
<feature type="domain" description="HTH lysR-type" evidence="5">
    <location>
        <begin position="1"/>
        <end position="59"/>
    </location>
</feature>
<dbReference type="Pfam" id="PF00126">
    <property type="entry name" value="HTH_1"/>
    <property type="match status" value="1"/>
</dbReference>
<comment type="caution">
    <text evidence="6">The sequence shown here is derived from an EMBL/GenBank/DDBJ whole genome shotgun (WGS) entry which is preliminary data.</text>
</comment>
<comment type="similarity">
    <text evidence="1">Belongs to the LysR transcriptional regulatory family.</text>
</comment>
<dbReference type="InterPro" id="IPR036388">
    <property type="entry name" value="WH-like_DNA-bd_sf"/>
</dbReference>
<evidence type="ECO:0000313" key="7">
    <source>
        <dbReference type="Proteomes" id="UP000093757"/>
    </source>
</evidence>
<evidence type="ECO:0000313" key="6">
    <source>
        <dbReference type="EMBL" id="OBR98689.1"/>
    </source>
</evidence>
<keyword evidence="4" id="KW-0804">Transcription</keyword>
<gene>
    <name evidence="6" type="ORF">A9W98_33970</name>
</gene>
<dbReference type="GO" id="GO:0003700">
    <property type="term" value="F:DNA-binding transcription factor activity"/>
    <property type="evidence" value="ECO:0007669"/>
    <property type="project" value="InterPro"/>
</dbReference>
<dbReference type="Proteomes" id="UP000093757">
    <property type="component" value="Unassembled WGS sequence"/>
</dbReference>